<keyword evidence="9" id="KW-0078">Bacteriocin</keyword>
<dbReference type="GO" id="GO:0050829">
    <property type="term" value="P:defense response to Gram-negative bacterium"/>
    <property type="evidence" value="ECO:0007669"/>
    <property type="project" value="InterPro"/>
</dbReference>
<feature type="compositionally biased region" description="Basic and acidic residues" evidence="11">
    <location>
        <begin position="25"/>
        <end position="51"/>
    </location>
</feature>
<evidence type="ECO:0000256" key="1">
    <source>
        <dbReference type="ARBA" id="ARBA00002178"/>
    </source>
</evidence>
<evidence type="ECO:0000256" key="7">
    <source>
        <dbReference type="ARBA" id="ARBA00022989"/>
    </source>
</evidence>
<evidence type="ECO:0000256" key="2">
    <source>
        <dbReference type="ARBA" id="ARBA00003197"/>
    </source>
</evidence>
<evidence type="ECO:0000256" key="12">
    <source>
        <dbReference type="SAM" id="Phobius"/>
    </source>
</evidence>
<name>A0AAE7C2B5_9PAST</name>
<dbReference type="Proteomes" id="UP000276901">
    <property type="component" value="Unassembled WGS sequence"/>
</dbReference>
<feature type="region of interest" description="Disordered" evidence="11">
    <location>
        <begin position="25"/>
        <end position="70"/>
    </location>
</feature>
<feature type="domain" description="Channel forming colicins" evidence="13">
    <location>
        <begin position="281"/>
        <end position="367"/>
    </location>
</feature>
<comment type="similarity">
    <text evidence="4">Belongs to the channel forming colicin family.</text>
</comment>
<evidence type="ECO:0000256" key="4">
    <source>
        <dbReference type="ARBA" id="ARBA00007595"/>
    </source>
</evidence>
<evidence type="ECO:0000313" key="16">
    <source>
        <dbReference type="Proteomes" id="UP000276901"/>
    </source>
</evidence>
<gene>
    <name evidence="14" type="ORF">A4G17_07270</name>
    <name evidence="15" type="ORF">EDC49_0712</name>
</gene>
<dbReference type="GO" id="GO:0016020">
    <property type="term" value="C:membrane"/>
    <property type="evidence" value="ECO:0007669"/>
    <property type="project" value="UniProtKB-SubCell"/>
</dbReference>
<evidence type="ECO:0000256" key="8">
    <source>
        <dbReference type="ARBA" id="ARBA00023022"/>
    </source>
</evidence>
<dbReference type="AlphaFoldDB" id="A0AAE7C2B5"/>
<evidence type="ECO:0000313" key="14">
    <source>
        <dbReference type="EMBL" id="QIM65250.1"/>
    </source>
</evidence>
<dbReference type="RefSeq" id="WP_123956220.1">
    <property type="nucleotide sequence ID" value="NZ_CP015029.1"/>
</dbReference>
<keyword evidence="16" id="KW-1185">Reference proteome</keyword>
<protein>
    <submittedName>
        <fullName evidence="15">Colicin pore forming domain-containing protein</fullName>
    </submittedName>
</protein>
<accession>A0AAE7C2B5</accession>
<organism evidence="14 17">
    <name type="scientific">Frederiksenia canicola</name>
    <dbReference type="NCBI Taxonomy" id="123824"/>
    <lineage>
        <taxon>Bacteria</taxon>
        <taxon>Pseudomonadati</taxon>
        <taxon>Pseudomonadota</taxon>
        <taxon>Gammaproteobacteria</taxon>
        <taxon>Pasteurellales</taxon>
        <taxon>Pasteurellaceae</taxon>
        <taxon>Frederiksenia</taxon>
    </lineage>
</organism>
<comment type="function">
    <text evidence="2">Colicins are polypeptide toxins produced by and active against E.coli and closely related bacteria.</text>
</comment>
<reference evidence="15 16" key="2">
    <citation type="submission" date="2018-11" db="EMBL/GenBank/DDBJ databases">
        <title>Genomic Encyclopedia of Type Strains, Phase IV (KMG-IV): sequencing the most valuable type-strain genomes for metagenomic binning, comparative biology and taxonomic classification.</title>
        <authorList>
            <person name="Goeker M."/>
        </authorList>
    </citation>
    <scope>NUCLEOTIDE SEQUENCE [LARGE SCALE GENOMIC DNA]</scope>
    <source>
        <strain evidence="15 16">DSM 25797</strain>
    </source>
</reference>
<dbReference type="InterPro" id="IPR038283">
    <property type="entry name" value="Channel_colicin_C_sf"/>
</dbReference>
<comment type="function">
    <text evidence="1">This colicin is a channel-forming colicin. This class of transmembrane toxins depolarize the cytoplasmic membrane, leading to dissipation of cellular energy.</text>
</comment>
<dbReference type="KEGG" id="fcl:A4G17_07270"/>
<evidence type="ECO:0000313" key="17">
    <source>
        <dbReference type="Proteomes" id="UP000502287"/>
    </source>
</evidence>
<dbReference type="SUPFAM" id="SSF56837">
    <property type="entry name" value="Colicin"/>
    <property type="match status" value="1"/>
</dbReference>
<dbReference type="GO" id="GO:0140911">
    <property type="term" value="F:pore-forming activity"/>
    <property type="evidence" value="ECO:0007669"/>
    <property type="project" value="InterPro"/>
</dbReference>
<keyword evidence="10 12" id="KW-0472">Membrane</keyword>
<evidence type="ECO:0000256" key="11">
    <source>
        <dbReference type="SAM" id="MobiDB-lite"/>
    </source>
</evidence>
<keyword evidence="7 12" id="KW-1133">Transmembrane helix</keyword>
<evidence type="ECO:0000256" key="9">
    <source>
        <dbReference type="ARBA" id="ARBA00023048"/>
    </source>
</evidence>
<proteinExistence type="inferred from homology"/>
<sequence length="385" mass="42522">MSDAVDGASFVCDSKAESLSDCVRVDSNSETKSSMDSRYEKETDIGGRDDSQPSSSYIDNPKGHSTHSNQETVRTSITTNIGGVQILAGANTNPEHSDNRMELEDLVPKDHPTAIHAAASIIALSRGDSARLRGGRRRKKDPIWRETEAQAKNGDWEGVLNRTHQCLLNPMIGYSQLNMESVSVESYLLTQANAKEKSHLLEHYEAVNNVLSAYKDLYEKKIDAKLAKDFQQLSRNFTYLPSRINMAQVRYDKFMHGKKFMISKSDQKLLDDLVALNNSAQVKENAKSLYKVAKVFGWGSSVVTAYELATLFNKSQETGDWREFGAKISQLGSNMLIGLIVGFGITASSLPVAIIIAGLGVLASNALDDSFWLKMQNHTQGYLAK</sequence>
<evidence type="ECO:0000256" key="3">
    <source>
        <dbReference type="ARBA" id="ARBA00004370"/>
    </source>
</evidence>
<reference evidence="14 17" key="1">
    <citation type="submission" date="2016-03" db="EMBL/GenBank/DDBJ databases">
        <authorList>
            <person name="Hansen M.J."/>
            <person name="Bojesen A.M."/>
            <person name="Planet P."/>
        </authorList>
    </citation>
    <scope>NUCLEOTIDE SEQUENCE [LARGE SCALE GENOMIC DNA]</scope>
    <source>
        <strain evidence="14 17">HPA 21</strain>
    </source>
</reference>
<keyword evidence="5" id="KW-0929">Antimicrobial</keyword>
<evidence type="ECO:0000259" key="13">
    <source>
        <dbReference type="Pfam" id="PF01024"/>
    </source>
</evidence>
<evidence type="ECO:0000313" key="15">
    <source>
        <dbReference type="EMBL" id="RPE96322.1"/>
    </source>
</evidence>
<dbReference type="Proteomes" id="UP000502287">
    <property type="component" value="Chromosome"/>
</dbReference>
<dbReference type="EMBL" id="CP015029">
    <property type="protein sequence ID" value="QIM65250.1"/>
    <property type="molecule type" value="Genomic_DNA"/>
</dbReference>
<keyword evidence="8" id="KW-0044">Antibiotic</keyword>
<dbReference type="Pfam" id="PF01024">
    <property type="entry name" value="Colicin"/>
    <property type="match status" value="1"/>
</dbReference>
<dbReference type="Gene3D" id="1.10.490.30">
    <property type="entry name" value="Colicin"/>
    <property type="match status" value="1"/>
</dbReference>
<evidence type="ECO:0000256" key="6">
    <source>
        <dbReference type="ARBA" id="ARBA00022692"/>
    </source>
</evidence>
<dbReference type="EMBL" id="RKQT01000001">
    <property type="protein sequence ID" value="RPE96322.1"/>
    <property type="molecule type" value="Genomic_DNA"/>
</dbReference>
<dbReference type="GO" id="GO:0031640">
    <property type="term" value="P:killing of cells of another organism"/>
    <property type="evidence" value="ECO:0007669"/>
    <property type="project" value="UniProtKB-KW"/>
</dbReference>
<keyword evidence="6 12" id="KW-0812">Transmembrane</keyword>
<feature type="transmembrane region" description="Helical" evidence="12">
    <location>
        <begin position="336"/>
        <end position="363"/>
    </location>
</feature>
<evidence type="ECO:0000256" key="5">
    <source>
        <dbReference type="ARBA" id="ARBA00022529"/>
    </source>
</evidence>
<dbReference type="InterPro" id="IPR000293">
    <property type="entry name" value="Channel_colicin_C"/>
</dbReference>
<comment type="subcellular location">
    <subcellularLocation>
        <location evidence="3">Membrane</location>
    </subcellularLocation>
</comment>
<evidence type="ECO:0000256" key="10">
    <source>
        <dbReference type="ARBA" id="ARBA00023136"/>
    </source>
</evidence>